<dbReference type="InterPro" id="IPR027417">
    <property type="entry name" value="P-loop_NTPase"/>
</dbReference>
<dbReference type="Gene3D" id="3.40.50.300">
    <property type="entry name" value="P-loop containing nucleotide triphosphate hydrolases"/>
    <property type="match status" value="1"/>
</dbReference>
<dbReference type="RefSeq" id="WP_192763287.1">
    <property type="nucleotide sequence ID" value="NZ_JADBDZ010000001.1"/>
</dbReference>
<evidence type="ECO:0000313" key="2">
    <source>
        <dbReference type="EMBL" id="MBE1537405.1"/>
    </source>
</evidence>
<organism evidence="2 3">
    <name type="scientific">Actinomadura algeriensis</name>
    <dbReference type="NCBI Taxonomy" id="1679523"/>
    <lineage>
        <taxon>Bacteria</taxon>
        <taxon>Bacillati</taxon>
        <taxon>Actinomycetota</taxon>
        <taxon>Actinomycetes</taxon>
        <taxon>Streptosporangiales</taxon>
        <taxon>Thermomonosporaceae</taxon>
        <taxon>Actinomadura</taxon>
    </lineage>
</organism>
<protein>
    <recommendedName>
        <fullName evidence="1">Double-GTPase 2 domain-containing protein</fullName>
    </recommendedName>
</protein>
<evidence type="ECO:0000313" key="3">
    <source>
        <dbReference type="Proteomes" id="UP000627838"/>
    </source>
</evidence>
<dbReference type="SUPFAM" id="SSF52540">
    <property type="entry name" value="P-loop containing nucleoside triphosphate hydrolases"/>
    <property type="match status" value="1"/>
</dbReference>
<evidence type="ECO:0000259" key="1">
    <source>
        <dbReference type="Pfam" id="PF19993"/>
    </source>
</evidence>
<proteinExistence type="predicted"/>
<feature type="domain" description="Double-GTPase 2" evidence="1">
    <location>
        <begin position="119"/>
        <end position="325"/>
    </location>
</feature>
<name>A0ABR9K4T5_9ACTN</name>
<keyword evidence="3" id="KW-1185">Reference proteome</keyword>
<dbReference type="Pfam" id="PF19993">
    <property type="entry name" value="DO-GTPase2"/>
    <property type="match status" value="1"/>
</dbReference>
<comment type="caution">
    <text evidence="2">The sequence shown here is derived from an EMBL/GenBank/DDBJ whole genome shotgun (WGS) entry which is preliminary data.</text>
</comment>
<dbReference type="EMBL" id="JADBDZ010000001">
    <property type="protein sequence ID" value="MBE1537405.1"/>
    <property type="molecule type" value="Genomic_DNA"/>
</dbReference>
<accession>A0ABR9K4T5</accession>
<dbReference type="InterPro" id="IPR045528">
    <property type="entry name" value="DO-GTPase2"/>
</dbReference>
<reference evidence="2 3" key="1">
    <citation type="submission" date="2020-10" db="EMBL/GenBank/DDBJ databases">
        <title>Sequencing the genomes of 1000 actinobacteria strains.</title>
        <authorList>
            <person name="Klenk H.-P."/>
        </authorList>
    </citation>
    <scope>NUCLEOTIDE SEQUENCE [LARGE SCALE GENOMIC DNA]</scope>
    <source>
        <strain evidence="2 3">DSM 46744</strain>
    </source>
</reference>
<dbReference type="Proteomes" id="UP000627838">
    <property type="component" value="Unassembled WGS sequence"/>
</dbReference>
<gene>
    <name evidence="2" type="ORF">H4W34_007238</name>
</gene>
<sequence length="425" mass="45950">MSGPPSPRAVLSRAGLPGGRRDVTCPYCFASAAPQRIPFRCRGRAGRQQGCAPVLDEALAAYTGSTAGASLPPVFDAPGRRAAQAGRADCPDCGRPTGNRVCPRCHNPLPSAYCDSPGRIVALVGAKNAGKSTYIAVLLHELMNRVGTELDASLVACDDRTIERYKRDFARPLLEERRLLPTTASAATSPREPLVYLLTRTRRGRFGQGRFARARNDSLALVLFDTAGEDLRSREVTDLHLRYLEAADAVIFLVDPLELPGARAGLRDSVPAPRVPGEDPDSEPLNVIARVTDTLRGRHGTRPGEPLPVPVAVALTKMDALRPDLLRQSALHRTRSGAGVLDLDDRDAVHEQVRALLHDWQAAQLDTYLEQQYADHAFFALSALGGIPEDGRVGAGGVRPHRAEDPLLWLLYRFGILDGVRPGGE</sequence>